<protein>
    <submittedName>
        <fullName evidence="2">Cell wall assembly regulator SMI1</fullName>
    </submittedName>
</protein>
<organism evidence="2 3">
    <name type="scientific">Leeuwenhoekiella aestuarii</name>
    <dbReference type="NCBI Taxonomy" id="2249426"/>
    <lineage>
        <taxon>Bacteria</taxon>
        <taxon>Pseudomonadati</taxon>
        <taxon>Bacteroidota</taxon>
        <taxon>Flavobacteriia</taxon>
        <taxon>Flavobacteriales</taxon>
        <taxon>Flavobacteriaceae</taxon>
        <taxon>Leeuwenhoekiella</taxon>
    </lineage>
</organism>
<dbReference type="PANTHER" id="PTHR47432">
    <property type="entry name" value="CELL WALL ASSEMBLY REGULATOR SMI1"/>
    <property type="match status" value="1"/>
</dbReference>
<dbReference type="RefSeq" id="WP_128762584.1">
    <property type="nucleotide sequence ID" value="NZ_QOVI01000008.1"/>
</dbReference>
<evidence type="ECO:0000313" key="3">
    <source>
        <dbReference type="Proteomes" id="UP000289821"/>
    </source>
</evidence>
<dbReference type="Gene3D" id="3.40.1580.10">
    <property type="entry name" value="SMI1/KNR4-like"/>
    <property type="match status" value="1"/>
</dbReference>
<dbReference type="InterPro" id="IPR037883">
    <property type="entry name" value="Knr4/Smi1-like_sf"/>
</dbReference>
<dbReference type="EMBL" id="QOVI01000008">
    <property type="protein sequence ID" value="RXG11926.1"/>
    <property type="molecule type" value="Genomic_DNA"/>
</dbReference>
<comment type="caution">
    <text evidence="2">The sequence shown here is derived from an EMBL/GenBank/DDBJ whole genome shotgun (WGS) entry which is preliminary data.</text>
</comment>
<dbReference type="AlphaFoldDB" id="A0A4Q0NRL2"/>
<accession>A0A4Q0NRL2</accession>
<feature type="domain" description="Knr4/Smi1-like" evidence="1">
    <location>
        <begin position="199"/>
        <end position="332"/>
    </location>
</feature>
<name>A0A4Q0NRL2_9FLAO</name>
<proteinExistence type="predicted"/>
<reference evidence="2 3" key="1">
    <citation type="submission" date="2018-07" db="EMBL/GenBank/DDBJ databases">
        <title>Leeuwenhoekiella genomics.</title>
        <authorList>
            <person name="Tahon G."/>
            <person name="Willems A."/>
        </authorList>
    </citation>
    <scope>NUCLEOTIDE SEQUENCE [LARGE SCALE GENOMIC DNA]</scope>
    <source>
        <strain evidence="2 3">R-50232</strain>
    </source>
</reference>
<dbReference type="InterPro" id="IPR051873">
    <property type="entry name" value="KNR4/SMI1_regulator"/>
</dbReference>
<sequence>MNSTIAYNEDIYHKKWEDFYFEPISITTLPELTDPESYKNSFTFRDALLTAFEKLSGKKVLKLLLITPDLNTNAHFYGVAYLEGKEIHTATIQKTAIFKQWYACINDDEEDLAKPKLFNFSSNSYSYSPITTQKHGQIFEATGEFIADAIPNAFIAEQLAQEKADFIQPFIQLAADYDFEAIKANFEKLVAKNAWKVIPPTDNQKLYAEFEAEAGFAVPQLLKDFLSLHNGIENTRFLSAASMLKEWRDWQSVYTEWTQEELLDTYSTNEGKTLLMYTTPYWIPFFDLYNGNFIALDFAPTEKGIPGQVIRFGADQEIGYQEAESLNAFLEELLHSEEFEEFEDEY</sequence>
<dbReference type="Proteomes" id="UP000289821">
    <property type="component" value="Unassembled WGS sequence"/>
</dbReference>
<gene>
    <name evidence="2" type="ORF">DSM04_10823</name>
</gene>
<dbReference type="SMART" id="SM00860">
    <property type="entry name" value="SMI1_KNR4"/>
    <property type="match status" value="1"/>
</dbReference>
<dbReference type="InterPro" id="IPR018958">
    <property type="entry name" value="Knr4/Smi1-like_dom"/>
</dbReference>
<dbReference type="Pfam" id="PF09346">
    <property type="entry name" value="SMI1_KNR4"/>
    <property type="match status" value="1"/>
</dbReference>
<evidence type="ECO:0000313" key="2">
    <source>
        <dbReference type="EMBL" id="RXG11926.1"/>
    </source>
</evidence>
<evidence type="ECO:0000259" key="1">
    <source>
        <dbReference type="SMART" id="SM00860"/>
    </source>
</evidence>
<keyword evidence="3" id="KW-1185">Reference proteome</keyword>
<dbReference type="OrthoDB" id="355909at2"/>
<dbReference type="SUPFAM" id="SSF160631">
    <property type="entry name" value="SMI1/KNR4-like"/>
    <property type="match status" value="1"/>
</dbReference>
<dbReference type="GO" id="GO:0043332">
    <property type="term" value="C:mating projection tip"/>
    <property type="evidence" value="ECO:0007669"/>
    <property type="project" value="TreeGrafter"/>
</dbReference>
<dbReference type="PANTHER" id="PTHR47432:SF1">
    <property type="entry name" value="CELL WALL ASSEMBLY REGULATOR SMI1"/>
    <property type="match status" value="1"/>
</dbReference>